<evidence type="ECO:0000256" key="1">
    <source>
        <dbReference type="ARBA" id="ARBA00004496"/>
    </source>
</evidence>
<accession>A0A382HJV6</accession>
<dbReference type="GO" id="GO:0051075">
    <property type="term" value="F:S-adenosylmethionine:tRNA ribosyltransferase-isomerase activity"/>
    <property type="evidence" value="ECO:0007669"/>
    <property type="project" value="TreeGrafter"/>
</dbReference>
<dbReference type="Gene3D" id="2.40.10.240">
    <property type="entry name" value="QueA-like"/>
    <property type="match status" value="1"/>
</dbReference>
<evidence type="ECO:0008006" key="8">
    <source>
        <dbReference type="Google" id="ProtNLM"/>
    </source>
</evidence>
<feature type="non-terminal residue" evidence="7">
    <location>
        <position position="1"/>
    </location>
</feature>
<keyword evidence="5" id="KW-0949">S-adenosyl-L-methionine</keyword>
<dbReference type="PANTHER" id="PTHR30307">
    <property type="entry name" value="S-ADENOSYLMETHIONINE:TRNA RIBOSYLTRANSFERASE-ISOMERASE"/>
    <property type="match status" value="1"/>
</dbReference>
<keyword evidence="3" id="KW-0963">Cytoplasm</keyword>
<dbReference type="AlphaFoldDB" id="A0A382HJV6"/>
<keyword evidence="4" id="KW-0808">Transferase</keyword>
<dbReference type="NCBIfam" id="TIGR00113">
    <property type="entry name" value="queA"/>
    <property type="match status" value="1"/>
</dbReference>
<evidence type="ECO:0000256" key="3">
    <source>
        <dbReference type="ARBA" id="ARBA00022490"/>
    </source>
</evidence>
<organism evidence="7">
    <name type="scientific">marine metagenome</name>
    <dbReference type="NCBI Taxonomy" id="408172"/>
    <lineage>
        <taxon>unclassified sequences</taxon>
        <taxon>metagenomes</taxon>
        <taxon>ecological metagenomes</taxon>
    </lineage>
</organism>
<evidence type="ECO:0000256" key="4">
    <source>
        <dbReference type="ARBA" id="ARBA00022679"/>
    </source>
</evidence>
<dbReference type="InterPro" id="IPR036100">
    <property type="entry name" value="QueA_sf"/>
</dbReference>
<evidence type="ECO:0000313" key="7">
    <source>
        <dbReference type="EMBL" id="SVB87580.1"/>
    </source>
</evidence>
<dbReference type="HAMAP" id="MF_00113">
    <property type="entry name" value="QueA"/>
    <property type="match status" value="1"/>
</dbReference>
<dbReference type="InterPro" id="IPR042118">
    <property type="entry name" value="QueA_dom1"/>
</dbReference>
<dbReference type="SUPFAM" id="SSF111337">
    <property type="entry name" value="QueA-like"/>
    <property type="match status" value="1"/>
</dbReference>
<comment type="subunit">
    <text evidence="2">Monomer.</text>
</comment>
<proteinExistence type="inferred from homology"/>
<reference evidence="7" key="1">
    <citation type="submission" date="2018-05" db="EMBL/GenBank/DDBJ databases">
        <authorList>
            <person name="Lanie J.A."/>
            <person name="Ng W.-L."/>
            <person name="Kazmierczak K.M."/>
            <person name="Andrzejewski T.M."/>
            <person name="Davidsen T.M."/>
            <person name="Wayne K.J."/>
            <person name="Tettelin H."/>
            <person name="Glass J.I."/>
            <person name="Rusch D."/>
            <person name="Podicherti R."/>
            <person name="Tsui H.-C.T."/>
            <person name="Winkler M.E."/>
        </authorList>
    </citation>
    <scope>NUCLEOTIDE SEQUENCE</scope>
</reference>
<dbReference type="Gene3D" id="3.40.1780.10">
    <property type="entry name" value="QueA-like"/>
    <property type="match status" value="2"/>
</dbReference>
<sequence>VRTADFDYPLPQELIAQHPIKQRDASRLLTLDRSTATIAHRQFADLEALLRSGDVLVANNSRVIPARVRGQKEGDGARVEILLTEERAPGEWWCMLRPGKRIHNGTRIQLHDLDGCPTPNWVESIDKNDTGKYLLRLPGSPDVHALLQAIGETPLPPYIERAPIDTLADRERYQTVYAKADGSVAAPTAGLHFTDEMLNRLRAKGVTFAEVTLHVGPGTFQPVECDRIEDHPMHEERFEISAVTAGTLNQAKAEGRRVVAVGTTSMRVLESAATGGLPVGPQLGRTDIFIYPPHEFQVVDALLTNFHLPKSTLLMLVSAFAQPGGTGGRDRVLIAYAEAVTRRYRFFSYGDAMFLH</sequence>
<protein>
    <recommendedName>
        <fullName evidence="8">S-adenosylmethionine:tRNA ribosyltransferase-isomerase</fullName>
    </recommendedName>
</protein>
<dbReference type="EMBL" id="UINC01061714">
    <property type="protein sequence ID" value="SVB87580.1"/>
    <property type="molecule type" value="Genomic_DNA"/>
</dbReference>
<dbReference type="GO" id="GO:0005737">
    <property type="term" value="C:cytoplasm"/>
    <property type="evidence" value="ECO:0007669"/>
    <property type="project" value="UniProtKB-SubCell"/>
</dbReference>
<evidence type="ECO:0000256" key="2">
    <source>
        <dbReference type="ARBA" id="ARBA00011245"/>
    </source>
</evidence>
<evidence type="ECO:0000256" key="5">
    <source>
        <dbReference type="ARBA" id="ARBA00022691"/>
    </source>
</evidence>
<comment type="subcellular location">
    <subcellularLocation>
        <location evidence="1">Cytoplasm</location>
    </subcellularLocation>
</comment>
<dbReference type="InterPro" id="IPR003699">
    <property type="entry name" value="QueA"/>
</dbReference>
<dbReference type="NCBIfam" id="NF001140">
    <property type="entry name" value="PRK00147.1"/>
    <property type="match status" value="1"/>
</dbReference>
<dbReference type="PANTHER" id="PTHR30307:SF0">
    <property type="entry name" value="S-ADENOSYLMETHIONINE:TRNA RIBOSYLTRANSFERASE-ISOMERASE"/>
    <property type="match status" value="1"/>
</dbReference>
<dbReference type="Pfam" id="PF02547">
    <property type="entry name" value="Queuosine_synth"/>
    <property type="match status" value="1"/>
</dbReference>
<name>A0A382HJV6_9ZZZZ</name>
<gene>
    <name evidence="7" type="ORF">METZ01_LOCUS240434</name>
</gene>
<dbReference type="GO" id="GO:0008616">
    <property type="term" value="P:tRNA queuosine(34) biosynthetic process"/>
    <property type="evidence" value="ECO:0007669"/>
    <property type="project" value="UniProtKB-KW"/>
</dbReference>
<keyword evidence="6" id="KW-0671">Queuosine biosynthesis</keyword>
<dbReference type="FunFam" id="3.40.1780.10:FF:000001">
    <property type="entry name" value="S-adenosylmethionine:tRNA ribosyltransferase-isomerase"/>
    <property type="match status" value="1"/>
</dbReference>
<dbReference type="InterPro" id="IPR042119">
    <property type="entry name" value="QueA_dom2"/>
</dbReference>
<evidence type="ECO:0000256" key="6">
    <source>
        <dbReference type="ARBA" id="ARBA00022785"/>
    </source>
</evidence>